<dbReference type="GO" id="GO:0052689">
    <property type="term" value="F:carboxylic ester hydrolase activity"/>
    <property type="evidence" value="ECO:0007669"/>
    <property type="project" value="UniProtKB-KW"/>
</dbReference>
<reference evidence="7" key="2">
    <citation type="submission" date="2020-10" db="UniProtKB">
        <authorList>
            <consortium name="WormBaseParasite"/>
        </authorList>
    </citation>
    <scope>IDENTIFICATION</scope>
</reference>
<dbReference type="InterPro" id="IPR002018">
    <property type="entry name" value="CarbesteraseB"/>
</dbReference>
<reference evidence="6" key="1">
    <citation type="journal article" date="2013" name="Genetics">
        <title>The draft genome and transcriptome of Panagrellus redivivus are shaped by the harsh demands of a free-living lifestyle.</title>
        <authorList>
            <person name="Srinivasan J."/>
            <person name="Dillman A.R."/>
            <person name="Macchietto M.G."/>
            <person name="Heikkinen L."/>
            <person name="Lakso M."/>
            <person name="Fracchia K.M."/>
            <person name="Antoshechkin I."/>
            <person name="Mortazavi A."/>
            <person name="Wong G."/>
            <person name="Sternberg P.W."/>
        </authorList>
    </citation>
    <scope>NUCLEOTIDE SEQUENCE [LARGE SCALE GENOMIC DNA]</scope>
    <source>
        <strain evidence="6">MT8872</strain>
    </source>
</reference>
<dbReference type="SUPFAM" id="SSF53474">
    <property type="entry name" value="alpha/beta-Hydrolases"/>
    <property type="match status" value="1"/>
</dbReference>
<dbReference type="InterPro" id="IPR019826">
    <property type="entry name" value="Carboxylesterase_B_AS"/>
</dbReference>
<dbReference type="InterPro" id="IPR029058">
    <property type="entry name" value="AB_hydrolase_fold"/>
</dbReference>
<dbReference type="Gene3D" id="3.40.50.1820">
    <property type="entry name" value="alpha/beta hydrolase"/>
    <property type="match status" value="1"/>
</dbReference>
<dbReference type="AlphaFoldDB" id="A0A7E4ZT83"/>
<evidence type="ECO:0000313" key="7">
    <source>
        <dbReference type="WBParaSite" id="Pan_g16110.t1"/>
    </source>
</evidence>
<evidence type="ECO:0000256" key="3">
    <source>
        <dbReference type="ARBA" id="ARBA00022801"/>
    </source>
</evidence>
<keyword evidence="2" id="KW-0719">Serine esterase</keyword>
<dbReference type="InterPro" id="IPR050309">
    <property type="entry name" value="Type-B_Carboxylest/Lipase"/>
</dbReference>
<keyword evidence="4" id="KW-0732">Signal</keyword>
<accession>A0A7E4ZT83</accession>
<dbReference type="Pfam" id="PF00135">
    <property type="entry name" value="COesterase"/>
    <property type="match status" value="1"/>
</dbReference>
<evidence type="ECO:0000256" key="2">
    <source>
        <dbReference type="ARBA" id="ARBA00022487"/>
    </source>
</evidence>
<feature type="signal peptide" evidence="4">
    <location>
        <begin position="1"/>
        <end position="18"/>
    </location>
</feature>
<keyword evidence="6" id="KW-1185">Reference proteome</keyword>
<name>A0A7E4ZT83_PANRE</name>
<feature type="chain" id="PRO_5029036819" description="Carboxylic ester hydrolase" evidence="4">
    <location>
        <begin position="19"/>
        <end position="565"/>
    </location>
</feature>
<comment type="similarity">
    <text evidence="1 4">Belongs to the type-B carboxylesterase/lipase family.</text>
</comment>
<dbReference type="WBParaSite" id="Pan_g16110.t1">
    <property type="protein sequence ID" value="Pan_g16110.t1"/>
    <property type="gene ID" value="Pan_g16110"/>
</dbReference>
<evidence type="ECO:0000313" key="6">
    <source>
        <dbReference type="Proteomes" id="UP000492821"/>
    </source>
</evidence>
<evidence type="ECO:0000259" key="5">
    <source>
        <dbReference type="Pfam" id="PF00135"/>
    </source>
</evidence>
<evidence type="ECO:0000256" key="4">
    <source>
        <dbReference type="RuleBase" id="RU361235"/>
    </source>
</evidence>
<organism evidence="6 7">
    <name type="scientific">Panagrellus redivivus</name>
    <name type="common">Microworm</name>
    <dbReference type="NCBI Taxonomy" id="6233"/>
    <lineage>
        <taxon>Eukaryota</taxon>
        <taxon>Metazoa</taxon>
        <taxon>Ecdysozoa</taxon>
        <taxon>Nematoda</taxon>
        <taxon>Chromadorea</taxon>
        <taxon>Rhabditida</taxon>
        <taxon>Tylenchina</taxon>
        <taxon>Panagrolaimomorpha</taxon>
        <taxon>Panagrolaimoidea</taxon>
        <taxon>Panagrolaimidae</taxon>
        <taxon>Panagrellus</taxon>
    </lineage>
</organism>
<dbReference type="PROSITE" id="PS00122">
    <property type="entry name" value="CARBOXYLESTERASE_B_1"/>
    <property type="match status" value="1"/>
</dbReference>
<keyword evidence="3 4" id="KW-0378">Hydrolase</keyword>
<proteinExistence type="inferred from homology"/>
<protein>
    <recommendedName>
        <fullName evidence="4">Carboxylic ester hydrolase</fullName>
        <ecNumber evidence="4">3.1.1.-</ecNumber>
    </recommendedName>
</protein>
<sequence>MAILAAVVFGAFFTLANCDGNVIVETTRGTVTGFKVDYGNDTSQLYYGQADVFLGIRYVQPPVGALRFAKPVPLTKFKEQPYDATQFGDACPQKGNARGYNMSEDCLVLNIYTPDALSVYKYSVMVFIHGGSLKDGLLGDFPTPGIVRNLVSRGVVVVALQYRIGLLGYFTTHSDEFPPNLGLMDQTEALKWIQQEIANFGGDPYRITLMGQSAGSSSVAALLLSPVSQNLFQQAIMESGSILTCFEGAMGFTKLSQNRAIQLCNFGEDQWDARNFTALKEDCLQDMDWHNFLEYEDSNIRGWMLVQDDYMLPATPRDLAKNRPNIPVIYGNCKDEWSGVDLALLAGGYNISTYNREYFEFIFAVYANYLGENEETVIGILESVYMPPGLADDDHVGWLKTMSDIFTSAGFTGFTAKEVEWYLENGNDQVYTYEFVFPTDIHRVYNVPGWKPVFHGAELDMVLMQDYFWEPLLKNGTLSPDDVAVANFMGRTWTNFAKYSTPLMDGSWTPTKTAQNFEYLEINVQQTMKTGFRTADKLVWNKVLPQIIGIWPPNVPDYNNGTVSL</sequence>
<dbReference type="PANTHER" id="PTHR11559">
    <property type="entry name" value="CARBOXYLESTERASE"/>
    <property type="match status" value="1"/>
</dbReference>
<evidence type="ECO:0000256" key="1">
    <source>
        <dbReference type="ARBA" id="ARBA00005964"/>
    </source>
</evidence>
<dbReference type="EC" id="3.1.1.-" evidence="4"/>
<feature type="domain" description="Carboxylesterase type B" evidence="5">
    <location>
        <begin position="23"/>
        <end position="537"/>
    </location>
</feature>
<dbReference type="Proteomes" id="UP000492821">
    <property type="component" value="Unassembled WGS sequence"/>
</dbReference>